<dbReference type="GO" id="GO:0051701">
    <property type="term" value="P:biological process involved in interaction with host"/>
    <property type="evidence" value="ECO:0007669"/>
    <property type="project" value="TreeGrafter"/>
</dbReference>
<protein>
    <submittedName>
        <fullName evidence="4">Mammalian cell entry protein</fullName>
    </submittedName>
</protein>
<comment type="caution">
    <text evidence="4">The sequence shown here is derived from an EMBL/GenBank/DDBJ whole genome shotgun (WGS) entry which is preliminary data.</text>
</comment>
<feature type="region of interest" description="Disordered" evidence="1">
    <location>
        <begin position="346"/>
        <end position="378"/>
    </location>
</feature>
<dbReference type="NCBIfam" id="TIGR00996">
    <property type="entry name" value="Mtu_fam_mce"/>
    <property type="match status" value="1"/>
</dbReference>
<dbReference type="EMBL" id="NGFO01000017">
    <property type="protein sequence ID" value="OUC77842.1"/>
    <property type="molecule type" value="Genomic_DNA"/>
</dbReference>
<reference evidence="4 5" key="1">
    <citation type="submission" date="2017-05" db="EMBL/GenBank/DDBJ databases">
        <title>Biotechnological potential of actinobacteria isolated from South African environments.</title>
        <authorList>
            <person name="Le Roes-Hill M."/>
            <person name="Prins A."/>
            <person name="Durrell K.A."/>
        </authorList>
    </citation>
    <scope>NUCLEOTIDE SEQUENCE [LARGE SCALE GENOMIC DNA]</scope>
    <source>
        <strain evidence="4">BS2</strain>
    </source>
</reference>
<dbReference type="PANTHER" id="PTHR33371">
    <property type="entry name" value="INTERMEMBRANE PHOSPHOLIPID TRANSPORT SYSTEM BINDING PROTEIN MLAD-RELATED"/>
    <property type="match status" value="1"/>
</dbReference>
<keyword evidence="5" id="KW-1185">Reference proteome</keyword>
<dbReference type="STRING" id="417102.CA982_15485"/>
<dbReference type="PANTHER" id="PTHR33371:SF19">
    <property type="entry name" value="MCE-FAMILY PROTEIN MCE4A"/>
    <property type="match status" value="1"/>
</dbReference>
<organism evidence="4 5">
    <name type="scientific">Gordonia lacunae</name>
    <dbReference type="NCBI Taxonomy" id="417102"/>
    <lineage>
        <taxon>Bacteria</taxon>
        <taxon>Bacillati</taxon>
        <taxon>Actinomycetota</taxon>
        <taxon>Actinomycetes</taxon>
        <taxon>Mycobacteriales</taxon>
        <taxon>Gordoniaceae</taxon>
        <taxon>Gordonia</taxon>
    </lineage>
</organism>
<dbReference type="InterPro" id="IPR005693">
    <property type="entry name" value="Mce"/>
</dbReference>
<evidence type="ECO:0000313" key="4">
    <source>
        <dbReference type="EMBL" id="OUC77842.1"/>
    </source>
</evidence>
<dbReference type="AlphaFoldDB" id="A0A243Q8G1"/>
<feature type="domain" description="Mce/MlaD" evidence="2">
    <location>
        <begin position="37"/>
        <end position="112"/>
    </location>
</feature>
<evidence type="ECO:0000259" key="2">
    <source>
        <dbReference type="Pfam" id="PF02470"/>
    </source>
</evidence>
<name>A0A243Q8G1_9ACTN</name>
<dbReference type="Pfam" id="PF02470">
    <property type="entry name" value="MlaD"/>
    <property type="match status" value="1"/>
</dbReference>
<dbReference type="RefSeq" id="WP_086536179.1">
    <property type="nucleotide sequence ID" value="NZ_JBLKRZ010000002.1"/>
</dbReference>
<gene>
    <name evidence="4" type="ORF">CA982_15485</name>
</gene>
<dbReference type="Proteomes" id="UP000194632">
    <property type="component" value="Unassembled WGS sequence"/>
</dbReference>
<dbReference type="GO" id="GO:0005576">
    <property type="term" value="C:extracellular region"/>
    <property type="evidence" value="ECO:0007669"/>
    <property type="project" value="TreeGrafter"/>
</dbReference>
<dbReference type="InterPro" id="IPR052336">
    <property type="entry name" value="MlaD_Phospholipid_Transporter"/>
</dbReference>
<dbReference type="OrthoDB" id="3460188at2"/>
<evidence type="ECO:0000256" key="1">
    <source>
        <dbReference type="SAM" id="MobiDB-lite"/>
    </source>
</evidence>
<dbReference type="Pfam" id="PF11887">
    <property type="entry name" value="Mce4_CUP1"/>
    <property type="match status" value="1"/>
</dbReference>
<accession>A0A243Q8G1</accession>
<evidence type="ECO:0000259" key="3">
    <source>
        <dbReference type="Pfam" id="PF11887"/>
    </source>
</evidence>
<dbReference type="InterPro" id="IPR024516">
    <property type="entry name" value="Mce_C"/>
</dbReference>
<dbReference type="InterPro" id="IPR003399">
    <property type="entry name" value="Mce/MlaD"/>
</dbReference>
<feature type="domain" description="Mammalian cell entry C-terminal" evidence="3">
    <location>
        <begin position="120"/>
        <end position="336"/>
    </location>
</feature>
<evidence type="ECO:0000313" key="5">
    <source>
        <dbReference type="Proteomes" id="UP000194632"/>
    </source>
</evidence>
<sequence>MTLLRKRLLGLVFFLVVALFLTLTITKFNKTFTEFTDVTLLTDSTGNALPANADVKARGMTVGEVREVKPGPDGSVEVVLGLNPEQASTLSDETTARILPKTLFGERYVALQVPEDNSGPTLSNGATIQTDRSGNALEIQQLFDKLLPVLEAIPPQDLNATLTSLSSALSGRGEQLGTTLEELDQIFGEINENLPELEGTLEGLATFSQTYSQALPDVVDALDSLRTTTNTIVERQDDLRTLIATLGVASDDLTGWLRANRTDLIDLAVDSEELLVGLAKQSPTFVCTFRNFAGLIPESRKIVGQGTKNPGVRVNLQFTNPRGRYLPNQDEPRFMDLDPPAVCYDPKMGGNRPFPQYPGGSLGDGSYQPPSRNAGPRNVRQLPQPQFSGVPAGSVSATPAGAKPVAVESNPFDDPDYRKQLQVIYGATSGKSPEEVPTWVTMIGGGALQGAKVDIK</sequence>
<proteinExistence type="predicted"/>